<keyword evidence="2" id="KW-0732">Signal</keyword>
<feature type="signal peptide" evidence="2">
    <location>
        <begin position="1"/>
        <end position="18"/>
    </location>
</feature>
<dbReference type="RefSeq" id="WP_269127915.1">
    <property type="nucleotide sequence ID" value="NZ_CP114058.1"/>
</dbReference>
<proteinExistence type="predicted"/>
<evidence type="ECO:0000256" key="1">
    <source>
        <dbReference type="SAM" id="MobiDB-lite"/>
    </source>
</evidence>
<sequence length="120" mass="13436">MRYLLLFFIILTSLPAKSETEKVSLQNSQCPSWQAARLEQEIARLSVKLEGWDLAYHSRGESLVDDAVYDSLREKQRSWLRCAGKSQGEVLPPAGSATSRHPVSHTGLKNSRPQRTLQAG</sequence>
<reference evidence="3" key="1">
    <citation type="submission" date="2022-12" db="EMBL/GenBank/DDBJ databases">
        <title>Complete genome sequence of an Australian strain of Rouxiella badensis DAR84756 and resolution of the R. badensis DSM100043 and R. chamberiensis DSM28324 genomes.</title>
        <authorList>
            <person name="Paul S."/>
            <person name="Anderson P.J."/>
            <person name="Maynard G."/>
            <person name="Dyall-Smith M."/>
            <person name="Kudinha T."/>
        </authorList>
    </citation>
    <scope>NUCLEOTIDE SEQUENCE</scope>
    <source>
        <strain evidence="3">DSM 28324</strain>
    </source>
</reference>
<evidence type="ECO:0000313" key="4">
    <source>
        <dbReference type="Proteomes" id="UP001164712"/>
    </source>
</evidence>
<evidence type="ECO:0000313" key="3">
    <source>
        <dbReference type="EMBL" id="WAT00556.1"/>
    </source>
</evidence>
<feature type="compositionally biased region" description="Polar residues" evidence="1">
    <location>
        <begin position="96"/>
        <end position="120"/>
    </location>
</feature>
<dbReference type="SUPFAM" id="SSF56091">
    <property type="entry name" value="DNA ligase/mRNA capping enzyme, catalytic domain"/>
    <property type="match status" value="1"/>
</dbReference>
<organism evidence="3 4">
    <name type="scientific">Rouxiella chamberiensis</name>
    <dbReference type="NCBI Taxonomy" id="1513468"/>
    <lineage>
        <taxon>Bacteria</taxon>
        <taxon>Pseudomonadati</taxon>
        <taxon>Pseudomonadota</taxon>
        <taxon>Gammaproteobacteria</taxon>
        <taxon>Enterobacterales</taxon>
        <taxon>Yersiniaceae</taxon>
        <taxon>Rouxiella</taxon>
    </lineage>
</organism>
<protein>
    <recommendedName>
        <fullName evidence="5">Lysozyme inhibitor LprI N-terminal domain-containing protein</fullName>
    </recommendedName>
</protein>
<name>A0ABY7HNV6_9GAMM</name>
<dbReference type="EMBL" id="CP114058">
    <property type="protein sequence ID" value="WAT00556.1"/>
    <property type="molecule type" value="Genomic_DNA"/>
</dbReference>
<evidence type="ECO:0000256" key="2">
    <source>
        <dbReference type="SAM" id="SignalP"/>
    </source>
</evidence>
<feature type="region of interest" description="Disordered" evidence="1">
    <location>
        <begin position="87"/>
        <end position="120"/>
    </location>
</feature>
<dbReference type="Proteomes" id="UP001164712">
    <property type="component" value="Chromosome"/>
</dbReference>
<accession>A0ABY7HNV6</accession>
<keyword evidence="4" id="KW-1185">Reference proteome</keyword>
<feature type="chain" id="PRO_5047509460" description="Lysozyme inhibitor LprI N-terminal domain-containing protein" evidence="2">
    <location>
        <begin position="19"/>
        <end position="120"/>
    </location>
</feature>
<gene>
    <name evidence="3" type="ORF">O1V66_16950</name>
</gene>
<evidence type="ECO:0008006" key="5">
    <source>
        <dbReference type="Google" id="ProtNLM"/>
    </source>
</evidence>